<dbReference type="InterPro" id="IPR036390">
    <property type="entry name" value="WH_DNA-bd_sf"/>
</dbReference>
<proteinExistence type="inferred from homology"/>
<dbReference type="Pfam" id="PF03466">
    <property type="entry name" value="LysR_substrate"/>
    <property type="match status" value="1"/>
</dbReference>
<dbReference type="GO" id="GO:0003700">
    <property type="term" value="F:DNA-binding transcription factor activity"/>
    <property type="evidence" value="ECO:0007669"/>
    <property type="project" value="InterPro"/>
</dbReference>
<keyword evidence="7" id="KW-1185">Reference proteome</keyword>
<evidence type="ECO:0000313" key="7">
    <source>
        <dbReference type="Proteomes" id="UP000476030"/>
    </source>
</evidence>
<evidence type="ECO:0000259" key="5">
    <source>
        <dbReference type="PROSITE" id="PS50931"/>
    </source>
</evidence>
<protein>
    <submittedName>
        <fullName evidence="6">LysR family transcriptional regulator</fullName>
    </submittedName>
</protein>
<dbReference type="AlphaFoldDB" id="A0A6L8WAN2"/>
<name>A0A6L8WAN2_9PROT</name>
<comment type="similarity">
    <text evidence="1">Belongs to the LysR transcriptional regulatory family.</text>
</comment>
<dbReference type="InterPro" id="IPR005119">
    <property type="entry name" value="LysR_subst-bd"/>
</dbReference>
<dbReference type="PROSITE" id="PS50931">
    <property type="entry name" value="HTH_LYSR"/>
    <property type="match status" value="1"/>
</dbReference>
<dbReference type="SUPFAM" id="SSF53850">
    <property type="entry name" value="Periplasmic binding protein-like II"/>
    <property type="match status" value="1"/>
</dbReference>
<dbReference type="InterPro" id="IPR050176">
    <property type="entry name" value="LTTR"/>
</dbReference>
<evidence type="ECO:0000256" key="3">
    <source>
        <dbReference type="ARBA" id="ARBA00023125"/>
    </source>
</evidence>
<dbReference type="Pfam" id="PF00126">
    <property type="entry name" value="HTH_1"/>
    <property type="match status" value="1"/>
</dbReference>
<keyword evidence="4" id="KW-0804">Transcription</keyword>
<sequence>MDTELARTFLTVIATGSFINAADRLHVTQSTVSARIHSLEEQLGCTLFIRNKAGTTLTLAGAQFHKHASTLVRTVEQARQDVGIPSGFTGAITIGGRFGLWDQFLLDWIPLIQEQAPRISIRAEIGFEPDLMQGLIEGRMDIGVMYSPQNRPGLTVEPLLEDRLILVSTTPDDPPEPGSRYVYIDWGPEFYVQHSASFPDFTGAALSANIGWLGLNQILRHGGSGYFPERLVRSIIDDGHMTHIEGAPEFNLPAFIVYPSKSEKNYLALAVEAVRTVTAEK</sequence>
<dbReference type="Gene3D" id="1.10.10.10">
    <property type="entry name" value="Winged helix-like DNA-binding domain superfamily/Winged helix DNA-binding domain"/>
    <property type="match status" value="1"/>
</dbReference>
<comment type="caution">
    <text evidence="6">The sequence shown here is derived from an EMBL/GenBank/DDBJ whole genome shotgun (WGS) entry which is preliminary data.</text>
</comment>
<evidence type="ECO:0000256" key="4">
    <source>
        <dbReference type="ARBA" id="ARBA00023163"/>
    </source>
</evidence>
<dbReference type="GO" id="GO:0003677">
    <property type="term" value="F:DNA binding"/>
    <property type="evidence" value="ECO:0007669"/>
    <property type="project" value="UniProtKB-KW"/>
</dbReference>
<dbReference type="EMBL" id="WTUW01000009">
    <property type="protein sequence ID" value="MZR32055.1"/>
    <property type="molecule type" value="Genomic_DNA"/>
</dbReference>
<organism evidence="6 7">
    <name type="scientific">Sneathiella litorea</name>
    <dbReference type="NCBI Taxonomy" id="2606216"/>
    <lineage>
        <taxon>Bacteria</taxon>
        <taxon>Pseudomonadati</taxon>
        <taxon>Pseudomonadota</taxon>
        <taxon>Alphaproteobacteria</taxon>
        <taxon>Sneathiellales</taxon>
        <taxon>Sneathiellaceae</taxon>
        <taxon>Sneathiella</taxon>
    </lineage>
</organism>
<dbReference type="RefSeq" id="WP_161316631.1">
    <property type="nucleotide sequence ID" value="NZ_WTUW01000009.1"/>
</dbReference>
<dbReference type="FunFam" id="1.10.10.10:FF:000001">
    <property type="entry name" value="LysR family transcriptional regulator"/>
    <property type="match status" value="1"/>
</dbReference>
<dbReference type="PANTHER" id="PTHR30579">
    <property type="entry name" value="TRANSCRIPTIONAL REGULATOR"/>
    <property type="match status" value="1"/>
</dbReference>
<dbReference type="PANTHER" id="PTHR30579:SF8">
    <property type="entry name" value="HTH-TYPE TRANSCRIPTIONAL REGULATOR HDFR"/>
    <property type="match status" value="1"/>
</dbReference>
<feature type="domain" description="HTH lysR-type" evidence="5">
    <location>
        <begin position="1"/>
        <end position="58"/>
    </location>
</feature>
<reference evidence="6 7" key="1">
    <citation type="submission" date="2019-12" db="EMBL/GenBank/DDBJ databases">
        <title>Snethiella sp. nov. sp. isolated from sea sand.</title>
        <authorList>
            <person name="Kim J."/>
            <person name="Jeong S.E."/>
            <person name="Jung H.S."/>
            <person name="Jeon C.O."/>
        </authorList>
    </citation>
    <scope>NUCLEOTIDE SEQUENCE [LARGE SCALE GENOMIC DNA]</scope>
    <source>
        <strain evidence="6 7">DP05</strain>
    </source>
</reference>
<dbReference type="Gene3D" id="3.40.190.10">
    <property type="entry name" value="Periplasmic binding protein-like II"/>
    <property type="match status" value="1"/>
</dbReference>
<gene>
    <name evidence="6" type="ORF">GQE98_15555</name>
</gene>
<dbReference type="PRINTS" id="PR00039">
    <property type="entry name" value="HTHLYSR"/>
</dbReference>
<evidence type="ECO:0000256" key="2">
    <source>
        <dbReference type="ARBA" id="ARBA00023015"/>
    </source>
</evidence>
<dbReference type="InterPro" id="IPR036388">
    <property type="entry name" value="WH-like_DNA-bd_sf"/>
</dbReference>
<keyword evidence="2" id="KW-0805">Transcription regulation</keyword>
<keyword evidence="3" id="KW-0238">DNA-binding</keyword>
<dbReference type="SUPFAM" id="SSF46785">
    <property type="entry name" value="Winged helix' DNA-binding domain"/>
    <property type="match status" value="1"/>
</dbReference>
<dbReference type="CDD" id="cd05466">
    <property type="entry name" value="PBP2_LTTR_substrate"/>
    <property type="match status" value="1"/>
</dbReference>
<evidence type="ECO:0000313" key="6">
    <source>
        <dbReference type="EMBL" id="MZR32055.1"/>
    </source>
</evidence>
<dbReference type="InterPro" id="IPR000847">
    <property type="entry name" value="LysR_HTH_N"/>
</dbReference>
<accession>A0A6L8WAN2</accession>
<evidence type="ECO:0000256" key="1">
    <source>
        <dbReference type="ARBA" id="ARBA00009437"/>
    </source>
</evidence>
<dbReference type="Proteomes" id="UP000476030">
    <property type="component" value="Unassembled WGS sequence"/>
</dbReference>